<evidence type="ECO:0000256" key="2">
    <source>
        <dbReference type="ARBA" id="ARBA00022723"/>
    </source>
</evidence>
<dbReference type="EMBL" id="ADBF01000152">
    <property type="protein sequence ID" value="EFE49404.1"/>
    <property type="molecule type" value="Genomic_DNA"/>
</dbReference>
<evidence type="ECO:0000313" key="10">
    <source>
        <dbReference type="EMBL" id="EFE49404.1"/>
    </source>
</evidence>
<keyword evidence="1 7" id="KW-0436">Ligase</keyword>
<dbReference type="PANTHER" id="PTHR43311:SF1">
    <property type="entry name" value="GLUTAMYL-Q TRNA(ASP) SYNTHETASE"/>
    <property type="match status" value="1"/>
</dbReference>
<feature type="binding site" evidence="7">
    <location>
        <position position="143"/>
    </location>
    <ligand>
        <name>Zn(2+)</name>
        <dbReference type="ChEBI" id="CHEBI:29105"/>
    </ligand>
</feature>
<dbReference type="GO" id="GO:0004818">
    <property type="term" value="F:glutamate-tRNA ligase activity"/>
    <property type="evidence" value="ECO:0007669"/>
    <property type="project" value="TreeGrafter"/>
</dbReference>
<dbReference type="GO" id="GO:0005829">
    <property type="term" value="C:cytosol"/>
    <property type="evidence" value="ECO:0007669"/>
    <property type="project" value="TreeGrafter"/>
</dbReference>
<dbReference type="InterPro" id="IPR020058">
    <property type="entry name" value="Glu/Gln-tRNA-synth_Ib_cat-dom"/>
</dbReference>
<keyword evidence="5 7" id="KW-0067">ATP-binding</keyword>
<feature type="binding site" evidence="7">
    <location>
        <begin position="27"/>
        <end position="31"/>
    </location>
    <ligand>
        <name>L-glutamate</name>
        <dbReference type="ChEBI" id="CHEBI:29985"/>
    </ligand>
</feature>
<sequence>MKLGFESVCRSAKLEHEVLMDMNYIGRFAPSPTGRLHIGSLLTALASYADARAAGGRWLLRMEDLDPPREMPGAADDILRTLEAFGFEWDGAVEYQSRRHDVYAEALGRLKAAGLVYPCYCSRREWQGAARQGADGFVYNGRCRNPALRPSESGRPPAWRLRVPEGEVAFDDAVVGRYAQDLARDIGDFVLLRADGFWAYQLAVVADDAAQGVTHVVRGQDLLVSTPRQIWLQHCLNVPTPQYAHLPLLVNRHGQKWSKQTLAPALDLSRREALLRQVSSYLNLPPAPDVDKPKDLLDWAAANWRLDKVPGGAVCTEGAETDEAV</sequence>
<dbReference type="NCBIfam" id="NF004315">
    <property type="entry name" value="PRK05710.1-4"/>
    <property type="match status" value="1"/>
</dbReference>
<evidence type="ECO:0000256" key="7">
    <source>
        <dbReference type="HAMAP-Rule" id="MF_01428"/>
    </source>
</evidence>
<dbReference type="PANTHER" id="PTHR43311">
    <property type="entry name" value="GLUTAMATE--TRNA LIGASE"/>
    <property type="match status" value="1"/>
</dbReference>
<evidence type="ECO:0000256" key="3">
    <source>
        <dbReference type="ARBA" id="ARBA00022741"/>
    </source>
</evidence>
<evidence type="ECO:0000256" key="1">
    <source>
        <dbReference type="ARBA" id="ARBA00022598"/>
    </source>
</evidence>
<feature type="binding site" evidence="7">
    <location>
        <position position="63"/>
    </location>
    <ligand>
        <name>L-glutamate</name>
        <dbReference type="ChEBI" id="CHEBI:29985"/>
    </ligand>
</feature>
<dbReference type="PRINTS" id="PR00987">
    <property type="entry name" value="TRNASYNTHGLU"/>
</dbReference>
<comment type="caution">
    <text evidence="10">The sequence shown here is derived from an EMBL/GenBank/DDBJ whole genome shotgun (WGS) entry which is preliminary data.</text>
</comment>
<dbReference type="GO" id="GO:0006400">
    <property type="term" value="P:tRNA modification"/>
    <property type="evidence" value="ECO:0007669"/>
    <property type="project" value="InterPro"/>
</dbReference>
<dbReference type="STRING" id="546263.NELON_10775"/>
<dbReference type="AlphaFoldDB" id="D4DRY8"/>
<feature type="binding site" evidence="7">
    <location>
        <position position="119"/>
    </location>
    <ligand>
        <name>Zn(2+)</name>
        <dbReference type="ChEBI" id="CHEBI:29105"/>
    </ligand>
</feature>
<accession>D4DRY8</accession>
<keyword evidence="2 7" id="KW-0479">Metal-binding</keyword>
<dbReference type="SUPFAM" id="SSF52374">
    <property type="entry name" value="Nucleotidylyl transferase"/>
    <property type="match status" value="1"/>
</dbReference>
<dbReference type="GO" id="GO:0008270">
    <property type="term" value="F:zinc ion binding"/>
    <property type="evidence" value="ECO:0007669"/>
    <property type="project" value="UniProtKB-UniRule"/>
</dbReference>
<keyword evidence="6 7" id="KW-0030">Aminoacyl-tRNA synthetase</keyword>
<feature type="short sequence motif" description="'HIGH' region" evidence="7">
    <location>
        <begin position="30"/>
        <end position="40"/>
    </location>
</feature>
<evidence type="ECO:0000256" key="8">
    <source>
        <dbReference type="RuleBase" id="RU363037"/>
    </source>
</evidence>
<comment type="function">
    <text evidence="7">Catalyzes the tRNA-independent activation of glutamate in presence of ATP and the subsequent transfer of glutamate onto a tRNA(Asp). Glutamate is transferred on the 2-amino-5-(4,5-dihydroxy-2-cyclopenten-1-yl) moiety of the queuosine in the wobble position of the QUC anticodon.</text>
</comment>
<comment type="cofactor">
    <cofactor evidence="7">
        <name>Zn(2+)</name>
        <dbReference type="ChEBI" id="CHEBI:29105"/>
    </cofactor>
    <text evidence="7">Binds 1 zinc ion per subunit.</text>
</comment>
<dbReference type="Proteomes" id="UP000005536">
    <property type="component" value="Unassembled WGS sequence"/>
</dbReference>
<dbReference type="EC" id="6.1.1.-" evidence="7"/>
<feature type="binding site" evidence="7">
    <location>
        <position position="139"/>
    </location>
    <ligand>
        <name>Zn(2+)</name>
        <dbReference type="ChEBI" id="CHEBI:29105"/>
    </ligand>
</feature>
<feature type="binding site" evidence="7">
    <location>
        <position position="121"/>
    </location>
    <ligand>
        <name>Zn(2+)</name>
        <dbReference type="ChEBI" id="CHEBI:29105"/>
    </ligand>
</feature>
<keyword evidence="4 7" id="KW-0862">Zinc</keyword>
<feature type="short sequence motif" description="'KMSKS' region" evidence="7">
    <location>
        <begin position="256"/>
        <end position="260"/>
    </location>
</feature>
<evidence type="ECO:0000256" key="5">
    <source>
        <dbReference type="ARBA" id="ARBA00022840"/>
    </source>
</evidence>
<dbReference type="Pfam" id="PF00749">
    <property type="entry name" value="tRNA-synt_1c"/>
    <property type="match status" value="1"/>
</dbReference>
<organism evidence="10 11">
    <name type="scientific">Neisseria elongata subsp. glycolytica ATCC 29315</name>
    <dbReference type="NCBI Taxonomy" id="546263"/>
    <lineage>
        <taxon>Bacteria</taxon>
        <taxon>Pseudomonadati</taxon>
        <taxon>Pseudomonadota</taxon>
        <taxon>Betaproteobacteria</taxon>
        <taxon>Neisseriales</taxon>
        <taxon>Neisseriaceae</taxon>
        <taxon>Neisseria</taxon>
    </lineage>
</organism>
<dbReference type="InterPro" id="IPR022380">
    <property type="entry name" value="Glu-Q_tRNA(Asp)_Synthase"/>
</dbReference>
<keyword evidence="8" id="KW-0648">Protein biosynthesis</keyword>
<dbReference type="NCBIfam" id="TIGR03838">
    <property type="entry name" value="queuosine_YadB"/>
    <property type="match status" value="1"/>
</dbReference>
<protein>
    <recommendedName>
        <fullName evidence="7">Glutamyl-Q tRNA(Asp) synthetase</fullName>
        <shortName evidence="7">Glu-Q-RSs</shortName>
        <ecNumber evidence="7">6.1.1.-</ecNumber>
    </recommendedName>
</protein>
<feature type="binding site" evidence="7">
    <location>
        <position position="259"/>
    </location>
    <ligand>
        <name>ATP</name>
        <dbReference type="ChEBI" id="CHEBI:30616"/>
    </ligand>
</feature>
<dbReference type="NCBIfam" id="NF004314">
    <property type="entry name" value="PRK05710.1-3"/>
    <property type="match status" value="1"/>
</dbReference>
<feature type="binding site" evidence="7">
    <location>
        <position position="218"/>
    </location>
    <ligand>
        <name>L-glutamate</name>
        <dbReference type="ChEBI" id="CHEBI:29985"/>
    </ligand>
</feature>
<dbReference type="FunFam" id="3.40.50.620:FF:000093">
    <property type="entry name" value="Glutamyl-Q tRNA(Asp) synthetase"/>
    <property type="match status" value="1"/>
</dbReference>
<dbReference type="InterPro" id="IPR049940">
    <property type="entry name" value="GluQ/Sye"/>
</dbReference>
<evidence type="ECO:0000256" key="6">
    <source>
        <dbReference type="ARBA" id="ARBA00023146"/>
    </source>
</evidence>
<dbReference type="GO" id="GO:0005524">
    <property type="term" value="F:ATP binding"/>
    <property type="evidence" value="ECO:0007669"/>
    <property type="project" value="UniProtKB-KW"/>
</dbReference>
<name>D4DRY8_NEIEG</name>
<evidence type="ECO:0000259" key="9">
    <source>
        <dbReference type="Pfam" id="PF00749"/>
    </source>
</evidence>
<proteinExistence type="inferred from homology"/>
<feature type="binding site" evidence="7">
    <location>
        <position position="200"/>
    </location>
    <ligand>
        <name>L-glutamate</name>
        <dbReference type="ChEBI" id="CHEBI:29985"/>
    </ligand>
</feature>
<dbReference type="GO" id="GO:0006424">
    <property type="term" value="P:glutamyl-tRNA aminoacylation"/>
    <property type="evidence" value="ECO:0007669"/>
    <property type="project" value="InterPro"/>
</dbReference>
<evidence type="ECO:0000313" key="11">
    <source>
        <dbReference type="Proteomes" id="UP000005536"/>
    </source>
</evidence>
<dbReference type="Gene3D" id="3.40.50.620">
    <property type="entry name" value="HUPs"/>
    <property type="match status" value="1"/>
</dbReference>
<keyword evidence="3 7" id="KW-0547">Nucleotide-binding</keyword>
<comment type="similarity">
    <text evidence="7">Belongs to the class-I aminoacyl-tRNA synthetase family. GluQ subfamily.</text>
</comment>
<feature type="domain" description="Glutamyl/glutaminyl-tRNA synthetase class Ib catalytic" evidence="9">
    <location>
        <begin position="27"/>
        <end position="263"/>
    </location>
</feature>
<dbReference type="InterPro" id="IPR000924">
    <property type="entry name" value="Glu/Gln-tRNA-synth"/>
</dbReference>
<dbReference type="InterPro" id="IPR014729">
    <property type="entry name" value="Rossmann-like_a/b/a_fold"/>
</dbReference>
<dbReference type="HAMAP" id="MF_01428">
    <property type="entry name" value="Glu_Q_tRNA_synth"/>
    <property type="match status" value="1"/>
</dbReference>
<gene>
    <name evidence="7 10" type="primary">gluQ</name>
    <name evidence="10" type="ORF">NEIELOOT_01831</name>
</gene>
<evidence type="ECO:0000256" key="4">
    <source>
        <dbReference type="ARBA" id="ARBA00022833"/>
    </source>
</evidence>
<reference evidence="10 11" key="1">
    <citation type="submission" date="2010-02" db="EMBL/GenBank/DDBJ databases">
        <authorList>
            <person name="Weinstock G."/>
            <person name="Sodergren E."/>
            <person name="Clifton S."/>
            <person name="Fulton L."/>
            <person name="Fulton B."/>
            <person name="Courtney L."/>
            <person name="Fronick C."/>
            <person name="Harrison M."/>
            <person name="Strong C."/>
            <person name="Farmer C."/>
            <person name="Delahaunty K."/>
            <person name="Markovic C."/>
            <person name="Hall O."/>
            <person name="Minx P."/>
            <person name="Tomlinson C."/>
            <person name="Mitreva M."/>
            <person name="Nelson J."/>
            <person name="Hou S."/>
            <person name="Wollam A."/>
            <person name="Pepin K.H."/>
            <person name="Johnson M."/>
            <person name="Bhonagiri V."/>
            <person name="Zhang X."/>
            <person name="Suruliraj S."/>
            <person name="Warren W."/>
            <person name="Chinwalla A."/>
            <person name="Mardis E.R."/>
            <person name="Wilson R.K."/>
        </authorList>
    </citation>
    <scope>NUCLEOTIDE SEQUENCE [LARGE SCALE GENOMIC DNA]</scope>
    <source>
        <strain evidence="10 11">ATCC 29315</strain>
    </source>
</reference>